<reference evidence="1 2" key="1">
    <citation type="submission" date="2023-09" db="EMBL/GenBank/DDBJ databases">
        <authorList>
            <person name="Wang M."/>
        </authorList>
    </citation>
    <scope>NUCLEOTIDE SEQUENCE [LARGE SCALE GENOMIC DNA]</scope>
    <source>
        <strain evidence="1">GT-2023</strain>
        <tissue evidence="1">Liver</tissue>
    </source>
</reference>
<sequence>MCIHTQQNSGSKPSEGCIRSERRADGTLQIFNTQQVINTSGSLSPSPNILNAHTCLPPRQIYRRCCHTPRLSVSSTQDAVWGLPTGPIDKAHRILSFCIMRFLYY</sequence>
<protein>
    <submittedName>
        <fullName evidence="1">Uncharacterized protein</fullName>
    </submittedName>
</protein>
<dbReference type="Proteomes" id="UP001558613">
    <property type="component" value="Unassembled WGS sequence"/>
</dbReference>
<dbReference type="EMBL" id="JAYMGO010000008">
    <property type="protein sequence ID" value="KAL1270216.1"/>
    <property type="molecule type" value="Genomic_DNA"/>
</dbReference>
<keyword evidence="2" id="KW-1185">Reference proteome</keyword>
<accession>A0ABR3N042</accession>
<name>A0ABR3N042_9TELE</name>
<gene>
    <name evidence="1" type="ORF">QQF64_032505</name>
</gene>
<proteinExistence type="predicted"/>
<organism evidence="1 2">
    <name type="scientific">Cirrhinus molitorella</name>
    <name type="common">mud carp</name>
    <dbReference type="NCBI Taxonomy" id="172907"/>
    <lineage>
        <taxon>Eukaryota</taxon>
        <taxon>Metazoa</taxon>
        <taxon>Chordata</taxon>
        <taxon>Craniata</taxon>
        <taxon>Vertebrata</taxon>
        <taxon>Euteleostomi</taxon>
        <taxon>Actinopterygii</taxon>
        <taxon>Neopterygii</taxon>
        <taxon>Teleostei</taxon>
        <taxon>Ostariophysi</taxon>
        <taxon>Cypriniformes</taxon>
        <taxon>Cyprinidae</taxon>
        <taxon>Labeoninae</taxon>
        <taxon>Labeonini</taxon>
        <taxon>Cirrhinus</taxon>
    </lineage>
</organism>
<comment type="caution">
    <text evidence="1">The sequence shown here is derived from an EMBL/GenBank/DDBJ whole genome shotgun (WGS) entry which is preliminary data.</text>
</comment>
<evidence type="ECO:0000313" key="1">
    <source>
        <dbReference type="EMBL" id="KAL1270216.1"/>
    </source>
</evidence>
<evidence type="ECO:0000313" key="2">
    <source>
        <dbReference type="Proteomes" id="UP001558613"/>
    </source>
</evidence>